<comment type="caution">
    <text evidence="2">The sequence shown here is derived from an EMBL/GenBank/DDBJ whole genome shotgun (WGS) entry which is preliminary data.</text>
</comment>
<feature type="region of interest" description="Disordered" evidence="1">
    <location>
        <begin position="1"/>
        <end position="27"/>
    </location>
</feature>
<dbReference type="GeneID" id="300574295"/>
<evidence type="ECO:0000256" key="1">
    <source>
        <dbReference type="SAM" id="MobiDB-lite"/>
    </source>
</evidence>
<protein>
    <submittedName>
        <fullName evidence="2">Uncharacterized protein</fullName>
    </submittedName>
</protein>
<sequence length="76" mass="8454">MHLARAVLRGEPTAPVHSDSIDKQPFGGSRAGVEMGLRLVYGSVDSQEQIFEDEAQETASRSFLASCWQSWRGERM</sequence>
<proteinExistence type="predicted"/>
<dbReference type="RefSeq" id="XP_073561645.1">
    <property type="nucleotide sequence ID" value="XM_073699845.1"/>
</dbReference>
<reference evidence="2 3" key="1">
    <citation type="submission" date="2018-01" db="EMBL/GenBank/DDBJ databases">
        <title>Genome characterization of the sugarcane-associated fungus Trichoderma ghanense CCMA-1212 and their application in lignocelulose bioconversion.</title>
        <authorList>
            <person name="Steindorff A.S."/>
            <person name="Mendes T.D."/>
            <person name="Vilela E.S.D."/>
            <person name="Rodrigues D.S."/>
            <person name="Formighieri E.F."/>
            <person name="Melo I.S."/>
            <person name="Favaro L.C.L."/>
        </authorList>
    </citation>
    <scope>NUCLEOTIDE SEQUENCE [LARGE SCALE GENOMIC DNA]</scope>
    <source>
        <strain evidence="2 3">CCMA-1212</strain>
    </source>
</reference>
<organism evidence="2 3">
    <name type="scientific">Trichoderma ghanense</name>
    <dbReference type="NCBI Taxonomy" id="65468"/>
    <lineage>
        <taxon>Eukaryota</taxon>
        <taxon>Fungi</taxon>
        <taxon>Dikarya</taxon>
        <taxon>Ascomycota</taxon>
        <taxon>Pezizomycotina</taxon>
        <taxon>Sordariomycetes</taxon>
        <taxon>Hypocreomycetidae</taxon>
        <taxon>Hypocreales</taxon>
        <taxon>Hypocreaceae</taxon>
        <taxon>Trichoderma</taxon>
    </lineage>
</organism>
<accession>A0ABY2HCT3</accession>
<dbReference type="Proteomes" id="UP001642720">
    <property type="component" value="Unassembled WGS sequence"/>
</dbReference>
<dbReference type="EMBL" id="PPTA01000003">
    <property type="protein sequence ID" value="TFB05444.1"/>
    <property type="molecule type" value="Genomic_DNA"/>
</dbReference>
<keyword evidence="3" id="KW-1185">Reference proteome</keyword>
<evidence type="ECO:0000313" key="2">
    <source>
        <dbReference type="EMBL" id="TFB05444.1"/>
    </source>
</evidence>
<gene>
    <name evidence="2" type="ORF">CCMA1212_002463</name>
</gene>
<name>A0ABY2HCT3_9HYPO</name>
<evidence type="ECO:0000313" key="3">
    <source>
        <dbReference type="Proteomes" id="UP001642720"/>
    </source>
</evidence>